<keyword evidence="3" id="KW-1185">Reference proteome</keyword>
<feature type="chain" id="PRO_5024917309" evidence="1">
    <location>
        <begin position="20"/>
        <end position="149"/>
    </location>
</feature>
<proteinExistence type="predicted"/>
<dbReference type="AlphaFoldDB" id="A0A5N6JRH3"/>
<dbReference type="EMBL" id="VIGI01000016">
    <property type="protein sequence ID" value="KAB8290728.1"/>
    <property type="molecule type" value="Genomic_DNA"/>
</dbReference>
<dbReference type="OrthoDB" id="3542181at2759"/>
<name>A0A5N6JRH3_MONLA</name>
<sequence length="149" mass="15525">MKSNSILALLGFLPAVVFASLLSVPAVTTSTAITTAALPALSSFFLNRSRAGSEHTGKEIQATRMTGTSEENTPIITAAPTVEEIQLQEKYHLTTYWSCVTLHTYVHCGWHEPLLPGGTEIAGAPCGPCGARKVAMVAAGVVMAAGAVL</sequence>
<gene>
    <name evidence="2" type="ORF">EYC80_008365</name>
</gene>
<reference evidence="2 3" key="1">
    <citation type="submission" date="2019-06" db="EMBL/GenBank/DDBJ databases">
        <title>Genome Sequence of the Brown Rot Fungal Pathogen Monilinia laxa.</title>
        <authorList>
            <person name="De Miccolis Angelini R.M."/>
            <person name="Landi L."/>
            <person name="Abate D."/>
            <person name="Pollastro S."/>
            <person name="Romanazzi G."/>
            <person name="Faretra F."/>
        </authorList>
    </citation>
    <scope>NUCLEOTIDE SEQUENCE [LARGE SCALE GENOMIC DNA]</scope>
    <source>
        <strain evidence="2 3">Mlax316</strain>
    </source>
</reference>
<comment type="caution">
    <text evidence="2">The sequence shown here is derived from an EMBL/GenBank/DDBJ whole genome shotgun (WGS) entry which is preliminary data.</text>
</comment>
<evidence type="ECO:0000313" key="3">
    <source>
        <dbReference type="Proteomes" id="UP000326757"/>
    </source>
</evidence>
<dbReference type="Proteomes" id="UP000326757">
    <property type="component" value="Unassembled WGS sequence"/>
</dbReference>
<evidence type="ECO:0000256" key="1">
    <source>
        <dbReference type="SAM" id="SignalP"/>
    </source>
</evidence>
<protein>
    <submittedName>
        <fullName evidence="2">Uncharacterized protein</fullName>
    </submittedName>
</protein>
<keyword evidence="1" id="KW-0732">Signal</keyword>
<accession>A0A5N6JRH3</accession>
<evidence type="ECO:0000313" key="2">
    <source>
        <dbReference type="EMBL" id="KAB8290728.1"/>
    </source>
</evidence>
<organism evidence="2 3">
    <name type="scientific">Monilinia laxa</name>
    <name type="common">Brown rot fungus</name>
    <name type="synonym">Sclerotinia laxa</name>
    <dbReference type="NCBI Taxonomy" id="61186"/>
    <lineage>
        <taxon>Eukaryota</taxon>
        <taxon>Fungi</taxon>
        <taxon>Dikarya</taxon>
        <taxon>Ascomycota</taxon>
        <taxon>Pezizomycotina</taxon>
        <taxon>Leotiomycetes</taxon>
        <taxon>Helotiales</taxon>
        <taxon>Sclerotiniaceae</taxon>
        <taxon>Monilinia</taxon>
    </lineage>
</organism>
<feature type="signal peptide" evidence="1">
    <location>
        <begin position="1"/>
        <end position="19"/>
    </location>
</feature>